<dbReference type="Proteomes" id="UP000789405">
    <property type="component" value="Unassembled WGS sequence"/>
</dbReference>
<reference evidence="1" key="1">
    <citation type="submission" date="2021-06" db="EMBL/GenBank/DDBJ databases">
        <authorList>
            <person name="Kallberg Y."/>
            <person name="Tangrot J."/>
            <person name="Rosling A."/>
        </authorList>
    </citation>
    <scope>NUCLEOTIDE SEQUENCE</scope>
    <source>
        <strain evidence="1">MA453B</strain>
    </source>
</reference>
<comment type="caution">
    <text evidence="1">The sequence shown here is derived from an EMBL/GenBank/DDBJ whole genome shotgun (WGS) entry which is preliminary data.</text>
</comment>
<sequence length="115" mass="13471">VIKDIATRYRRSFALTDKTATQMAREIQKIYDDPNCPLSWPKVLIVNKGTEYMGECRDLFLRHDAIDLHLPLTDRSREWVVDLHINDDKYNDSLQTVKHKRPIGYDEPLLSSDVK</sequence>
<feature type="non-terminal residue" evidence="1">
    <location>
        <position position="115"/>
    </location>
</feature>
<protein>
    <submittedName>
        <fullName evidence="1">21992_t:CDS:1</fullName>
    </submittedName>
</protein>
<dbReference type="AlphaFoldDB" id="A0A9N9K6N9"/>
<evidence type="ECO:0000313" key="1">
    <source>
        <dbReference type="EMBL" id="CAG8812697.1"/>
    </source>
</evidence>
<evidence type="ECO:0000313" key="2">
    <source>
        <dbReference type="Proteomes" id="UP000789405"/>
    </source>
</evidence>
<proteinExistence type="predicted"/>
<name>A0A9N9K6N9_9GLOM</name>
<organism evidence="1 2">
    <name type="scientific">Dentiscutata erythropus</name>
    <dbReference type="NCBI Taxonomy" id="1348616"/>
    <lineage>
        <taxon>Eukaryota</taxon>
        <taxon>Fungi</taxon>
        <taxon>Fungi incertae sedis</taxon>
        <taxon>Mucoromycota</taxon>
        <taxon>Glomeromycotina</taxon>
        <taxon>Glomeromycetes</taxon>
        <taxon>Diversisporales</taxon>
        <taxon>Gigasporaceae</taxon>
        <taxon>Dentiscutata</taxon>
    </lineage>
</organism>
<keyword evidence="2" id="KW-1185">Reference proteome</keyword>
<dbReference type="EMBL" id="CAJVPY010049127">
    <property type="protein sequence ID" value="CAG8812697.1"/>
    <property type="molecule type" value="Genomic_DNA"/>
</dbReference>
<gene>
    <name evidence="1" type="ORF">DERYTH_LOCUS25679</name>
</gene>
<accession>A0A9N9K6N9</accession>
<feature type="non-terminal residue" evidence="1">
    <location>
        <position position="1"/>
    </location>
</feature>
<dbReference type="OrthoDB" id="2438021at2759"/>